<evidence type="ECO:0000256" key="1">
    <source>
        <dbReference type="SAM" id="SignalP"/>
    </source>
</evidence>
<name>A0A1G9AJI0_9ACTN</name>
<feature type="domain" description="SCP" evidence="2">
    <location>
        <begin position="70"/>
        <end position="182"/>
    </location>
</feature>
<gene>
    <name evidence="3" type="ORF">SAMN05421874_106228</name>
</gene>
<feature type="signal peptide" evidence="1">
    <location>
        <begin position="1"/>
        <end position="28"/>
    </location>
</feature>
<dbReference type="Gene3D" id="3.40.33.10">
    <property type="entry name" value="CAP"/>
    <property type="match status" value="1"/>
</dbReference>
<proteinExistence type="predicted"/>
<dbReference type="CDD" id="cd05379">
    <property type="entry name" value="CAP_bacterial"/>
    <property type="match status" value="1"/>
</dbReference>
<dbReference type="SUPFAM" id="SSF55797">
    <property type="entry name" value="PR-1-like"/>
    <property type="match status" value="1"/>
</dbReference>
<dbReference type="PANTHER" id="PTHR31157">
    <property type="entry name" value="SCP DOMAIN-CONTAINING PROTEIN"/>
    <property type="match status" value="1"/>
</dbReference>
<dbReference type="InterPro" id="IPR035940">
    <property type="entry name" value="CAP_sf"/>
</dbReference>
<evidence type="ECO:0000313" key="4">
    <source>
        <dbReference type="Proteomes" id="UP000198683"/>
    </source>
</evidence>
<reference evidence="3 4" key="1">
    <citation type="submission" date="2016-10" db="EMBL/GenBank/DDBJ databases">
        <authorList>
            <person name="de Groot N.N."/>
        </authorList>
    </citation>
    <scope>NUCLEOTIDE SEQUENCE [LARGE SCALE GENOMIC DNA]</scope>
    <source>
        <strain evidence="3 4">CGMCC 4.5681</strain>
    </source>
</reference>
<dbReference type="RefSeq" id="WP_218128877.1">
    <property type="nucleotide sequence ID" value="NZ_FNFB01000006.1"/>
</dbReference>
<dbReference type="Pfam" id="PF00188">
    <property type="entry name" value="CAP"/>
    <property type="match status" value="1"/>
</dbReference>
<organism evidence="3 4">
    <name type="scientific">Nonomuraea maritima</name>
    <dbReference type="NCBI Taxonomy" id="683260"/>
    <lineage>
        <taxon>Bacteria</taxon>
        <taxon>Bacillati</taxon>
        <taxon>Actinomycetota</taxon>
        <taxon>Actinomycetes</taxon>
        <taxon>Streptosporangiales</taxon>
        <taxon>Streptosporangiaceae</taxon>
        <taxon>Nonomuraea</taxon>
    </lineage>
</organism>
<evidence type="ECO:0000313" key="3">
    <source>
        <dbReference type="EMBL" id="SDK27428.1"/>
    </source>
</evidence>
<keyword evidence="1" id="KW-0732">Signal</keyword>
<protein>
    <submittedName>
        <fullName evidence="3">Cysteine-rich secretory protein family protein</fullName>
    </submittedName>
</protein>
<evidence type="ECO:0000259" key="2">
    <source>
        <dbReference type="Pfam" id="PF00188"/>
    </source>
</evidence>
<dbReference type="PANTHER" id="PTHR31157:SF1">
    <property type="entry name" value="SCP DOMAIN-CONTAINING PROTEIN"/>
    <property type="match status" value="1"/>
</dbReference>
<dbReference type="AlphaFoldDB" id="A0A1G9AJI0"/>
<dbReference type="EMBL" id="FNFB01000006">
    <property type="protein sequence ID" value="SDK27428.1"/>
    <property type="molecule type" value="Genomic_DNA"/>
</dbReference>
<dbReference type="Proteomes" id="UP000198683">
    <property type="component" value="Unassembled WGS sequence"/>
</dbReference>
<keyword evidence="4" id="KW-1185">Reference proteome</keyword>
<dbReference type="STRING" id="683260.SAMN05421874_106228"/>
<feature type="chain" id="PRO_5011741675" evidence="1">
    <location>
        <begin position="29"/>
        <end position="212"/>
    </location>
</feature>
<sequence length="212" mass="22377">MNRTLCLLGSTSVALALGMTALTGTAHASTTAPNCKQAAKWYDAVPWDRTTGSLPFAANYGISQAVHCLIDAERAKVGLPPLTRNTKLDVAAAEHVRAAVNLKWWGRGADSHTNPKTGSTPKSRILGAGYCPKGRSWSVSETTYTGWGGKGTPRAAVHWWVYVSKDGHREILLSKSLKEIGTFGVLGGAADRSGATARNAGSYVATFGTCTQ</sequence>
<dbReference type="InterPro" id="IPR014044">
    <property type="entry name" value="CAP_dom"/>
</dbReference>
<accession>A0A1G9AJI0</accession>